<evidence type="ECO:0000313" key="3">
    <source>
        <dbReference type="Proteomes" id="UP001595901"/>
    </source>
</evidence>
<reference evidence="3" key="1">
    <citation type="journal article" date="2019" name="Int. J. Syst. Evol. Microbiol.">
        <title>The Global Catalogue of Microorganisms (GCM) 10K type strain sequencing project: providing services to taxonomists for standard genome sequencing and annotation.</title>
        <authorList>
            <consortium name="The Broad Institute Genomics Platform"/>
            <consortium name="The Broad Institute Genome Sequencing Center for Infectious Disease"/>
            <person name="Wu L."/>
            <person name="Ma J."/>
        </authorList>
    </citation>
    <scope>NUCLEOTIDE SEQUENCE [LARGE SCALE GENOMIC DNA]</scope>
    <source>
        <strain evidence="3">CCUG 58728</strain>
    </source>
</reference>
<evidence type="ECO:0000256" key="1">
    <source>
        <dbReference type="SAM" id="Phobius"/>
    </source>
</evidence>
<dbReference type="EMBL" id="JBHSAC010000069">
    <property type="protein sequence ID" value="MFC3932728.1"/>
    <property type="molecule type" value="Genomic_DNA"/>
</dbReference>
<gene>
    <name evidence="2" type="ORF">ACFOSE_08195</name>
</gene>
<proteinExistence type="predicted"/>
<name>A0ABV8D335_9STRE</name>
<accession>A0ABV8D335</accession>
<organism evidence="2 3">
    <name type="scientific">Streptococcus dentapri</name>
    <dbReference type="NCBI Taxonomy" id="573564"/>
    <lineage>
        <taxon>Bacteria</taxon>
        <taxon>Bacillati</taxon>
        <taxon>Bacillota</taxon>
        <taxon>Bacilli</taxon>
        <taxon>Lactobacillales</taxon>
        <taxon>Streptococcaceae</taxon>
        <taxon>Streptococcus</taxon>
    </lineage>
</organism>
<evidence type="ECO:0000313" key="2">
    <source>
        <dbReference type="EMBL" id="MFC3932728.1"/>
    </source>
</evidence>
<dbReference type="NCBIfam" id="NF033863">
    <property type="entry name" value="immun_TipC_fam"/>
    <property type="match status" value="1"/>
</dbReference>
<keyword evidence="3" id="KW-1185">Reference proteome</keyword>
<dbReference type="RefSeq" id="WP_380432343.1">
    <property type="nucleotide sequence ID" value="NZ_JBHSAC010000069.1"/>
</dbReference>
<comment type="caution">
    <text evidence="2">The sequence shown here is derived from an EMBL/GenBank/DDBJ whole genome shotgun (WGS) entry which is preliminary data.</text>
</comment>
<keyword evidence="1" id="KW-0812">Transmembrane</keyword>
<dbReference type="InterPro" id="IPR048042">
    <property type="entry name" value="TipC-like"/>
</dbReference>
<sequence length="240" mass="28314">MRKEFKILLGIGSILFILSMIFSVHYYTHQRKIHDKSQNIFDEMYYDVSLSSTKFFTLWEPRLNKIDGISTDYRGKLNSKVPVLPLIPNVKYTYQKHYLKPNQQTAVRMAFYYPPDTMYKNGIVQFSTNWILDDRYKIGIDYYYNVKTKVLSKSFYIVKKDDILYTAANASEIVNTLKENNISKTDIYSYGDSILEKYFLKKWVASYHSYFSPNTRGWGKVEVKEVKTTSNDDLEELTSK</sequence>
<keyword evidence="1" id="KW-1133">Transmembrane helix</keyword>
<dbReference type="Proteomes" id="UP001595901">
    <property type="component" value="Unassembled WGS sequence"/>
</dbReference>
<feature type="transmembrane region" description="Helical" evidence="1">
    <location>
        <begin position="7"/>
        <end position="27"/>
    </location>
</feature>
<protein>
    <submittedName>
        <fullName evidence="2">TipC family immunity protein</fullName>
    </submittedName>
</protein>
<keyword evidence="1" id="KW-0472">Membrane</keyword>